<sequence>MKVLISTDIEGVAGVFHPEQTRAGNGEYEAARRWMTLEANAAIEGAFAGGATDVWVNDSHGGFRNLLPDLLDPRAQIVLGKPRTLGMMAGVEYGVALVFMIGYHAKAQTRGILAHTINSFAFARVAFNGVELGEAGVYGALAEEYGARVALLSGDDVFAEETAPRFPDARFVVTKNATGHASGITQAPAMVREALQAAARDVVRQHLEAGRAPEVSDARPRPQPVECELRVQTSGLADLFCQWPTLTRVDGVTLRFSAASAEHAVRMLNCLSAMSFMLR</sequence>
<dbReference type="InterPro" id="IPR007035">
    <property type="entry name" value="Peptidase_M55"/>
</dbReference>
<dbReference type="Gene3D" id="3.30.1360.130">
    <property type="entry name" value="Dipeptide transport protein"/>
    <property type="match status" value="1"/>
</dbReference>
<evidence type="ECO:0000313" key="1">
    <source>
        <dbReference type="EMBL" id="MCC8394224.1"/>
    </source>
</evidence>
<dbReference type="Pfam" id="PF04951">
    <property type="entry name" value="Peptidase_M55"/>
    <property type="match status" value="1"/>
</dbReference>
<protein>
    <submittedName>
        <fullName evidence="1">M55 family metallopeptidase</fullName>
    </submittedName>
</protein>
<accession>A0ABS8JX00</accession>
<organism evidence="1 2">
    <name type="scientific">Paraburkholderia sejongensis</name>
    <dbReference type="NCBI Taxonomy" id="2886946"/>
    <lineage>
        <taxon>Bacteria</taxon>
        <taxon>Pseudomonadati</taxon>
        <taxon>Pseudomonadota</taxon>
        <taxon>Betaproteobacteria</taxon>
        <taxon>Burkholderiales</taxon>
        <taxon>Burkholderiaceae</taxon>
        <taxon>Paraburkholderia</taxon>
    </lineage>
</organism>
<dbReference type="InterPro" id="IPR027476">
    <property type="entry name" value="DppA_N"/>
</dbReference>
<dbReference type="Proteomes" id="UP001431019">
    <property type="component" value="Unassembled WGS sequence"/>
</dbReference>
<gene>
    <name evidence="1" type="ORF">LJ656_16620</name>
</gene>
<dbReference type="EMBL" id="JAJITD010000007">
    <property type="protein sequence ID" value="MCC8394224.1"/>
    <property type="molecule type" value="Genomic_DNA"/>
</dbReference>
<proteinExistence type="predicted"/>
<dbReference type="PIRSF" id="PIRSF015853">
    <property type="entry name" value="Pep_DppA"/>
    <property type="match status" value="1"/>
</dbReference>
<keyword evidence="2" id="KW-1185">Reference proteome</keyword>
<dbReference type="Gene3D" id="3.40.50.10780">
    <property type="entry name" value="Dipeptide transport protein"/>
    <property type="match status" value="1"/>
</dbReference>
<name>A0ABS8JX00_9BURK</name>
<dbReference type="CDD" id="cd08663">
    <property type="entry name" value="DAP_dppA_1"/>
    <property type="match status" value="1"/>
</dbReference>
<comment type="caution">
    <text evidence="1">The sequence shown here is derived from an EMBL/GenBank/DDBJ whole genome shotgun (WGS) entry which is preliminary data.</text>
</comment>
<reference evidence="1 2" key="1">
    <citation type="submission" date="2021-11" db="EMBL/GenBank/DDBJ databases">
        <authorList>
            <person name="Oh E.-T."/>
            <person name="Kim S.-B."/>
        </authorList>
    </citation>
    <scope>NUCLEOTIDE SEQUENCE [LARGE SCALE GENOMIC DNA]</scope>
    <source>
        <strain evidence="1 2">MMS20-SJTR3</strain>
    </source>
</reference>
<dbReference type="SUPFAM" id="SSF63992">
    <property type="entry name" value="Dipeptide transport protein"/>
    <property type="match status" value="1"/>
</dbReference>
<evidence type="ECO:0000313" key="2">
    <source>
        <dbReference type="Proteomes" id="UP001431019"/>
    </source>
</evidence>
<dbReference type="InterPro" id="IPR036177">
    <property type="entry name" value="Peptidase_M55_sf"/>
</dbReference>
<dbReference type="RefSeq" id="WP_230510489.1">
    <property type="nucleotide sequence ID" value="NZ_JAJITD010000007.1"/>
</dbReference>